<dbReference type="FunCoup" id="A0A0Q3MFH9">
    <property type="interactions" value="590"/>
</dbReference>
<keyword evidence="4" id="KW-1185">Reference proteome</keyword>
<name>A0A0Q3MFH9_BRADI</name>
<dbReference type="PANTHER" id="PTHR47624:SF1">
    <property type="entry name" value="OS01G0204900 PROTEIN"/>
    <property type="match status" value="1"/>
</dbReference>
<reference evidence="2 3" key="1">
    <citation type="journal article" date="2010" name="Nature">
        <title>Genome sequencing and analysis of the model grass Brachypodium distachyon.</title>
        <authorList>
            <consortium name="International Brachypodium Initiative"/>
        </authorList>
    </citation>
    <scope>NUCLEOTIDE SEQUENCE [LARGE SCALE GENOMIC DNA]</scope>
    <source>
        <strain evidence="2 3">Bd21</strain>
    </source>
</reference>
<evidence type="ECO:0000313" key="4">
    <source>
        <dbReference type="Proteomes" id="UP000008810"/>
    </source>
</evidence>
<protein>
    <submittedName>
        <fullName evidence="2 3">Uncharacterized protein</fullName>
    </submittedName>
</protein>
<evidence type="ECO:0000313" key="2">
    <source>
        <dbReference type="EMBL" id="KQK03182.1"/>
    </source>
</evidence>
<evidence type="ECO:0000256" key="1">
    <source>
        <dbReference type="SAM" id="MobiDB-lite"/>
    </source>
</evidence>
<sequence length="248" mass="28704">MAGNNVVWQPQVVKKMLRYYKEKLQSEGKQFIFKELHHEECAKQINAKFGTVFTQRQVCHKFHKLKAQWKVILEAKNLSGANFDDVNKIILYEETEVVRMKNFSILQTPYDHVSSRDKDFVGDKNVSDADVDPATQYDSDCLPEDTNSKSSSSKRPRGGSRDKGKRVKCDDSVITDMTHSLRDMSEIMRFTHVTNPNENLYKIIDDMEEYPLYILLALQTSLATNEQVASMLKGRPMHSIKEWLQCFI</sequence>
<dbReference type="InParanoid" id="A0A0Q3MFH9"/>
<feature type="compositionally biased region" description="Basic and acidic residues" evidence="1">
    <location>
        <begin position="159"/>
        <end position="168"/>
    </location>
</feature>
<proteinExistence type="predicted"/>
<reference evidence="3" key="3">
    <citation type="submission" date="2018-08" db="UniProtKB">
        <authorList>
            <consortium name="EnsemblPlants"/>
        </authorList>
    </citation>
    <scope>IDENTIFICATION</scope>
    <source>
        <strain evidence="3">cv. Bd21</strain>
    </source>
</reference>
<gene>
    <name evidence="2" type="ORF">BRADI_2g06100v3</name>
</gene>
<dbReference type="EMBL" id="CM000881">
    <property type="protein sequence ID" value="KQK03182.1"/>
    <property type="molecule type" value="Genomic_DNA"/>
</dbReference>
<organism evidence="2">
    <name type="scientific">Brachypodium distachyon</name>
    <name type="common">Purple false brome</name>
    <name type="synonym">Trachynia distachya</name>
    <dbReference type="NCBI Taxonomy" id="15368"/>
    <lineage>
        <taxon>Eukaryota</taxon>
        <taxon>Viridiplantae</taxon>
        <taxon>Streptophyta</taxon>
        <taxon>Embryophyta</taxon>
        <taxon>Tracheophyta</taxon>
        <taxon>Spermatophyta</taxon>
        <taxon>Magnoliopsida</taxon>
        <taxon>Liliopsida</taxon>
        <taxon>Poales</taxon>
        <taxon>Poaceae</taxon>
        <taxon>BOP clade</taxon>
        <taxon>Pooideae</taxon>
        <taxon>Stipodae</taxon>
        <taxon>Brachypodieae</taxon>
        <taxon>Brachypodium</taxon>
    </lineage>
</organism>
<dbReference type="EnsemblPlants" id="KQK03182">
    <property type="protein sequence ID" value="KQK03182"/>
    <property type="gene ID" value="BRADI_2g06100v3"/>
</dbReference>
<dbReference type="Proteomes" id="UP000008810">
    <property type="component" value="Chromosome 2"/>
</dbReference>
<evidence type="ECO:0000313" key="3">
    <source>
        <dbReference type="EnsemblPlants" id="KQK03182"/>
    </source>
</evidence>
<dbReference type="Gramene" id="KQK03182">
    <property type="protein sequence ID" value="KQK03182"/>
    <property type="gene ID" value="BRADI_2g06100v3"/>
</dbReference>
<dbReference type="AlphaFoldDB" id="A0A0Q3MFH9"/>
<dbReference type="PANTHER" id="PTHR47624">
    <property type="entry name" value="OS01G0204900 PROTEIN"/>
    <property type="match status" value="1"/>
</dbReference>
<accession>A0A0Q3MFH9</accession>
<feature type="region of interest" description="Disordered" evidence="1">
    <location>
        <begin position="122"/>
        <end position="168"/>
    </location>
</feature>
<reference evidence="2" key="2">
    <citation type="submission" date="2017-06" db="EMBL/GenBank/DDBJ databases">
        <title>WGS assembly of Brachypodium distachyon.</title>
        <authorList>
            <consortium name="The International Brachypodium Initiative"/>
            <person name="Lucas S."/>
            <person name="Harmon-Smith M."/>
            <person name="Lail K."/>
            <person name="Tice H."/>
            <person name="Grimwood J."/>
            <person name="Bruce D."/>
            <person name="Barry K."/>
            <person name="Shu S."/>
            <person name="Lindquist E."/>
            <person name="Wang M."/>
            <person name="Pitluck S."/>
            <person name="Vogel J.P."/>
            <person name="Garvin D.F."/>
            <person name="Mockler T.C."/>
            <person name="Schmutz J."/>
            <person name="Rokhsar D."/>
            <person name="Bevan M.W."/>
        </authorList>
    </citation>
    <scope>NUCLEOTIDE SEQUENCE</scope>
    <source>
        <strain evidence="2">Bd21</strain>
    </source>
</reference>
<dbReference type="OrthoDB" id="669074at2759"/>